<dbReference type="AlphaFoldDB" id="A0AAN9N133"/>
<organism evidence="2 3">
    <name type="scientific">Canavalia gladiata</name>
    <name type="common">Sword bean</name>
    <name type="synonym">Dolichos gladiatus</name>
    <dbReference type="NCBI Taxonomy" id="3824"/>
    <lineage>
        <taxon>Eukaryota</taxon>
        <taxon>Viridiplantae</taxon>
        <taxon>Streptophyta</taxon>
        <taxon>Embryophyta</taxon>
        <taxon>Tracheophyta</taxon>
        <taxon>Spermatophyta</taxon>
        <taxon>Magnoliopsida</taxon>
        <taxon>eudicotyledons</taxon>
        <taxon>Gunneridae</taxon>
        <taxon>Pentapetalae</taxon>
        <taxon>rosids</taxon>
        <taxon>fabids</taxon>
        <taxon>Fabales</taxon>
        <taxon>Fabaceae</taxon>
        <taxon>Papilionoideae</taxon>
        <taxon>50 kb inversion clade</taxon>
        <taxon>NPAAA clade</taxon>
        <taxon>indigoferoid/millettioid clade</taxon>
        <taxon>Phaseoleae</taxon>
        <taxon>Canavalia</taxon>
    </lineage>
</organism>
<evidence type="ECO:0000313" key="2">
    <source>
        <dbReference type="EMBL" id="KAK7363671.1"/>
    </source>
</evidence>
<dbReference type="Proteomes" id="UP001367508">
    <property type="component" value="Unassembled WGS sequence"/>
</dbReference>
<feature type="transmembrane region" description="Helical" evidence="1">
    <location>
        <begin position="48"/>
        <end position="67"/>
    </location>
</feature>
<gene>
    <name evidence="2" type="ORF">VNO77_05821</name>
</gene>
<dbReference type="EMBL" id="JAYMYQ010000001">
    <property type="protein sequence ID" value="KAK7363671.1"/>
    <property type="molecule type" value="Genomic_DNA"/>
</dbReference>
<keyword evidence="1" id="KW-0472">Membrane</keyword>
<keyword evidence="1" id="KW-1133">Transmembrane helix</keyword>
<proteinExistence type="predicted"/>
<sequence>MGVGFGKVGLVVDEEGTTDLVGGGANVRRGYNTHPLSSLGTDLERGDWVSVFMWAWLGFWWMGGALLR</sequence>
<keyword evidence="3" id="KW-1185">Reference proteome</keyword>
<reference evidence="2 3" key="1">
    <citation type="submission" date="2024-01" db="EMBL/GenBank/DDBJ databases">
        <title>The genomes of 5 underutilized Papilionoideae crops provide insights into root nodulation and disease resistanc.</title>
        <authorList>
            <person name="Jiang F."/>
        </authorList>
    </citation>
    <scope>NUCLEOTIDE SEQUENCE [LARGE SCALE GENOMIC DNA]</scope>
    <source>
        <strain evidence="2">LVBAO_FW01</strain>
        <tissue evidence="2">Leaves</tissue>
    </source>
</reference>
<keyword evidence="1" id="KW-0812">Transmembrane</keyword>
<accession>A0AAN9N133</accession>
<evidence type="ECO:0000313" key="3">
    <source>
        <dbReference type="Proteomes" id="UP001367508"/>
    </source>
</evidence>
<evidence type="ECO:0000256" key="1">
    <source>
        <dbReference type="SAM" id="Phobius"/>
    </source>
</evidence>
<protein>
    <submittedName>
        <fullName evidence="2">Uncharacterized protein</fullName>
    </submittedName>
</protein>
<comment type="caution">
    <text evidence="2">The sequence shown here is derived from an EMBL/GenBank/DDBJ whole genome shotgun (WGS) entry which is preliminary data.</text>
</comment>
<name>A0AAN9N133_CANGL</name>